<feature type="transmembrane region" description="Helical" evidence="8">
    <location>
        <begin position="202"/>
        <end position="222"/>
    </location>
</feature>
<dbReference type="RefSeq" id="WP_010024101.1">
    <property type="nucleotide sequence ID" value="NZ_AFVQ02000006.1"/>
</dbReference>
<dbReference type="PANTHER" id="PTHR30472">
    <property type="entry name" value="FERRIC ENTEROBACTIN TRANSPORT SYSTEM PERMEASE PROTEIN"/>
    <property type="match status" value="1"/>
</dbReference>
<feature type="transmembrane region" description="Helical" evidence="8">
    <location>
        <begin position="318"/>
        <end position="337"/>
    </location>
</feature>
<feature type="transmembrane region" description="Helical" evidence="8">
    <location>
        <begin position="18"/>
        <end position="38"/>
    </location>
</feature>
<accession>A0A0U1QSU6</accession>
<dbReference type="GO" id="GO:0022857">
    <property type="term" value="F:transmembrane transporter activity"/>
    <property type="evidence" value="ECO:0007669"/>
    <property type="project" value="InterPro"/>
</dbReference>
<organism evidence="9 10">
    <name type="scientific">Sporolactobacillus inulinus CASD</name>
    <dbReference type="NCBI Taxonomy" id="1069536"/>
    <lineage>
        <taxon>Bacteria</taxon>
        <taxon>Bacillati</taxon>
        <taxon>Bacillota</taxon>
        <taxon>Bacilli</taxon>
        <taxon>Bacillales</taxon>
        <taxon>Sporolactobacillaceae</taxon>
        <taxon>Sporolactobacillus</taxon>
    </lineage>
</organism>
<protein>
    <submittedName>
        <fullName evidence="9">Iron ABC transporter permease</fullName>
    </submittedName>
</protein>
<keyword evidence="5 8" id="KW-0812">Transmembrane</keyword>
<dbReference type="InterPro" id="IPR037294">
    <property type="entry name" value="ABC_BtuC-like"/>
</dbReference>
<feature type="transmembrane region" description="Helical" evidence="8">
    <location>
        <begin position="99"/>
        <end position="118"/>
    </location>
</feature>
<dbReference type="FunFam" id="1.10.3470.10:FF:000001">
    <property type="entry name" value="Vitamin B12 ABC transporter permease BtuC"/>
    <property type="match status" value="1"/>
</dbReference>
<dbReference type="Proteomes" id="UP000035553">
    <property type="component" value="Unassembled WGS sequence"/>
</dbReference>
<evidence type="ECO:0000313" key="9">
    <source>
        <dbReference type="EMBL" id="KLI03860.1"/>
    </source>
</evidence>
<keyword evidence="7 8" id="KW-0472">Membrane</keyword>
<evidence type="ECO:0000256" key="2">
    <source>
        <dbReference type="ARBA" id="ARBA00007935"/>
    </source>
</evidence>
<dbReference type="InterPro" id="IPR000522">
    <property type="entry name" value="ABC_transptr_permease_BtuC"/>
</dbReference>
<evidence type="ECO:0000256" key="4">
    <source>
        <dbReference type="ARBA" id="ARBA00022475"/>
    </source>
</evidence>
<evidence type="ECO:0000256" key="8">
    <source>
        <dbReference type="SAM" id="Phobius"/>
    </source>
</evidence>
<evidence type="ECO:0000256" key="6">
    <source>
        <dbReference type="ARBA" id="ARBA00022989"/>
    </source>
</evidence>
<feature type="transmembrane region" description="Helical" evidence="8">
    <location>
        <begin position="160"/>
        <end position="182"/>
    </location>
</feature>
<evidence type="ECO:0000256" key="5">
    <source>
        <dbReference type="ARBA" id="ARBA00022692"/>
    </source>
</evidence>
<sequence>MSSLTAAERHKRNRSIQIMILLTALIVVLFVISMNTGFTRLAPLEVIQTLFGGGTNAQSLILFEFRMPRIIISVLAGAGLAVSGCVIQSVTRSALADPGILGINAGAGLAIVLFLSFFQSRQAVPVYMLPMAALIGAAAAAILIYALALRQHQGFSSTRLLLTGIAVASGISALMVILTLKFDPNQYQFVSTWLAGTIWGSNWHFVLALLPWVLVLFSYVLYHARTLDLLQLDEPTVIGLGVAIEKNRRMLLLAAVALAAACVAVSGGIGFIGLIAPHLARRLVGAQHLRLLPVSALSGALLLLAADTLGRWMLQPAELPAGIIVSVLGAPYFLYLLSKAK</sequence>
<comment type="caution">
    <text evidence="9">The sequence shown here is derived from an EMBL/GenBank/DDBJ whole genome shotgun (WGS) entry which is preliminary data.</text>
</comment>
<reference evidence="9 10" key="1">
    <citation type="journal article" date="2011" name="J. Bacteriol.">
        <title>Draft genome sequence of Sporolactobacillus inulinus strain CASD, an efficient D-lactic acid-producing bacterium with high-concentration lactate tolerance capability.</title>
        <authorList>
            <person name="Yu B."/>
            <person name="Su F."/>
            <person name="Wang L."/>
            <person name="Xu K."/>
            <person name="Zhao B."/>
            <person name="Xu P."/>
        </authorList>
    </citation>
    <scope>NUCLEOTIDE SEQUENCE [LARGE SCALE GENOMIC DNA]</scope>
    <source>
        <strain evidence="9 10">CASD</strain>
    </source>
</reference>
<keyword evidence="4" id="KW-1003">Cell membrane</keyword>
<keyword evidence="3" id="KW-0813">Transport</keyword>
<dbReference type="Pfam" id="PF01032">
    <property type="entry name" value="FecCD"/>
    <property type="match status" value="1"/>
</dbReference>
<name>A0A0U1QSU6_9BACL</name>
<feature type="transmembrane region" description="Helical" evidence="8">
    <location>
        <begin position="70"/>
        <end position="87"/>
    </location>
</feature>
<evidence type="ECO:0000256" key="3">
    <source>
        <dbReference type="ARBA" id="ARBA00022448"/>
    </source>
</evidence>
<dbReference type="GO" id="GO:0033214">
    <property type="term" value="P:siderophore-iron import into cell"/>
    <property type="evidence" value="ECO:0007669"/>
    <property type="project" value="TreeGrafter"/>
</dbReference>
<dbReference type="PANTHER" id="PTHR30472:SF64">
    <property type="entry name" value="IRON(3+)-HYDROXAMATE IMPORT SYSTEM PERMEASE PROTEIN FHUG"/>
    <property type="match status" value="1"/>
</dbReference>
<feature type="transmembrane region" description="Helical" evidence="8">
    <location>
        <begin position="124"/>
        <end position="148"/>
    </location>
</feature>
<dbReference type="EMBL" id="AFVQ02000006">
    <property type="protein sequence ID" value="KLI03860.1"/>
    <property type="molecule type" value="Genomic_DNA"/>
</dbReference>
<dbReference type="GO" id="GO:0005886">
    <property type="term" value="C:plasma membrane"/>
    <property type="evidence" value="ECO:0007669"/>
    <property type="project" value="UniProtKB-SubCell"/>
</dbReference>
<feature type="transmembrane region" description="Helical" evidence="8">
    <location>
        <begin position="251"/>
        <end position="276"/>
    </location>
</feature>
<evidence type="ECO:0000313" key="10">
    <source>
        <dbReference type="Proteomes" id="UP000035553"/>
    </source>
</evidence>
<dbReference type="AlphaFoldDB" id="A0A0U1QSU6"/>
<dbReference type="CDD" id="cd06550">
    <property type="entry name" value="TM_ABC_iron-siderophores_like"/>
    <property type="match status" value="1"/>
</dbReference>
<comment type="similarity">
    <text evidence="2">Belongs to the binding-protein-dependent transport system permease family. FecCD subfamily.</text>
</comment>
<gene>
    <name evidence="9" type="ORF">SINU_00420</name>
</gene>
<dbReference type="SUPFAM" id="SSF81345">
    <property type="entry name" value="ABC transporter involved in vitamin B12 uptake, BtuC"/>
    <property type="match status" value="1"/>
</dbReference>
<comment type="subcellular location">
    <subcellularLocation>
        <location evidence="1">Cell membrane</location>
        <topology evidence="1">Multi-pass membrane protein</topology>
    </subcellularLocation>
</comment>
<proteinExistence type="inferred from homology"/>
<evidence type="ECO:0000256" key="7">
    <source>
        <dbReference type="ARBA" id="ARBA00023136"/>
    </source>
</evidence>
<dbReference type="STRING" id="1069536.SINU_00420"/>
<keyword evidence="6 8" id="KW-1133">Transmembrane helix</keyword>
<dbReference type="OrthoDB" id="9811721at2"/>
<evidence type="ECO:0000256" key="1">
    <source>
        <dbReference type="ARBA" id="ARBA00004651"/>
    </source>
</evidence>
<keyword evidence="10" id="KW-1185">Reference proteome</keyword>
<dbReference type="Gene3D" id="1.10.3470.10">
    <property type="entry name" value="ABC transporter involved in vitamin B12 uptake, BtuC"/>
    <property type="match status" value="1"/>
</dbReference>